<dbReference type="Pfam" id="PF00440">
    <property type="entry name" value="TetR_N"/>
    <property type="match status" value="1"/>
</dbReference>
<dbReference type="PANTHER" id="PTHR47506:SF7">
    <property type="entry name" value="TRANSCRIPTIONAL REGULATORY PROTEIN"/>
    <property type="match status" value="1"/>
</dbReference>
<keyword evidence="3" id="KW-0804">Transcription</keyword>
<dbReference type="RefSeq" id="WP_420244260.1">
    <property type="nucleotide sequence ID" value="NZ_BOPV01000001.1"/>
</dbReference>
<organism evidence="6 7">
    <name type="scientific">Roseiterribacter gracilis</name>
    <dbReference type="NCBI Taxonomy" id="2812848"/>
    <lineage>
        <taxon>Bacteria</taxon>
        <taxon>Pseudomonadati</taxon>
        <taxon>Pseudomonadota</taxon>
        <taxon>Alphaproteobacteria</taxon>
        <taxon>Rhodospirillales</taxon>
        <taxon>Roseiterribacteraceae</taxon>
        <taxon>Roseiterribacter</taxon>
    </lineage>
</organism>
<dbReference type="EMBL" id="BOPV01000001">
    <property type="protein sequence ID" value="GIL40978.1"/>
    <property type="molecule type" value="Genomic_DNA"/>
</dbReference>
<evidence type="ECO:0000259" key="5">
    <source>
        <dbReference type="PROSITE" id="PS50977"/>
    </source>
</evidence>
<feature type="domain" description="HTH tetR-type" evidence="5">
    <location>
        <begin position="9"/>
        <end position="69"/>
    </location>
</feature>
<dbReference type="SUPFAM" id="SSF46689">
    <property type="entry name" value="Homeodomain-like"/>
    <property type="match status" value="1"/>
</dbReference>
<dbReference type="PRINTS" id="PR00455">
    <property type="entry name" value="HTHTETR"/>
</dbReference>
<dbReference type="AlphaFoldDB" id="A0A8S8XAF6"/>
<dbReference type="SUPFAM" id="SSF48498">
    <property type="entry name" value="Tetracyclin repressor-like, C-terminal domain"/>
    <property type="match status" value="1"/>
</dbReference>
<sequence length="191" mass="20267">MRVSREKAAENRAHVVATASRLFRQKGFDGIGVADLMKEAGLTHGGFYGQFDSKEQLAIEASQLQHDASAAKWRATVEANPKRPFDALVDQYLSKRHCDELGGCMFAALAADAARQGDAVRATFTDGLEGLLAVLVEVSPGRTKEARRRAAIATMAQLVGTVVLARAVDSRALADEIRTASVASLKAAAAG</sequence>
<dbReference type="PROSITE" id="PS50977">
    <property type="entry name" value="HTH_TETR_2"/>
    <property type="match status" value="1"/>
</dbReference>
<feature type="DNA-binding region" description="H-T-H motif" evidence="4">
    <location>
        <begin position="32"/>
        <end position="51"/>
    </location>
</feature>
<evidence type="ECO:0000256" key="4">
    <source>
        <dbReference type="PROSITE-ProRule" id="PRU00335"/>
    </source>
</evidence>
<evidence type="ECO:0000256" key="1">
    <source>
        <dbReference type="ARBA" id="ARBA00023015"/>
    </source>
</evidence>
<evidence type="ECO:0000313" key="7">
    <source>
        <dbReference type="Proteomes" id="UP000681075"/>
    </source>
</evidence>
<evidence type="ECO:0000313" key="6">
    <source>
        <dbReference type="EMBL" id="GIL40978.1"/>
    </source>
</evidence>
<dbReference type="InterPro" id="IPR009057">
    <property type="entry name" value="Homeodomain-like_sf"/>
</dbReference>
<comment type="caution">
    <text evidence="6">The sequence shown here is derived from an EMBL/GenBank/DDBJ whole genome shotgun (WGS) entry which is preliminary data.</text>
</comment>
<proteinExistence type="predicted"/>
<keyword evidence="7" id="KW-1185">Reference proteome</keyword>
<dbReference type="PANTHER" id="PTHR47506">
    <property type="entry name" value="TRANSCRIPTIONAL REGULATORY PROTEIN"/>
    <property type="match status" value="1"/>
</dbReference>
<name>A0A8S8XAF6_9PROT</name>
<keyword evidence="2 4" id="KW-0238">DNA-binding</keyword>
<dbReference type="InterPro" id="IPR001647">
    <property type="entry name" value="HTH_TetR"/>
</dbReference>
<dbReference type="InterPro" id="IPR036271">
    <property type="entry name" value="Tet_transcr_reg_TetR-rel_C_sf"/>
</dbReference>
<gene>
    <name evidence="6" type="ORF">TMPK1_32150</name>
</gene>
<dbReference type="Gene3D" id="1.10.357.10">
    <property type="entry name" value="Tetracycline Repressor, domain 2"/>
    <property type="match status" value="1"/>
</dbReference>
<protein>
    <submittedName>
        <fullName evidence="6">TetR family transcriptional regulator</fullName>
    </submittedName>
</protein>
<reference evidence="6" key="1">
    <citation type="submission" date="2021-02" db="EMBL/GenBank/DDBJ databases">
        <title>Genome sequence of Rhodospirillales sp. strain TMPK1 isolated from soil.</title>
        <authorList>
            <person name="Nakai R."/>
            <person name="Kusada H."/>
            <person name="Tamaki H."/>
        </authorList>
    </citation>
    <scope>NUCLEOTIDE SEQUENCE</scope>
    <source>
        <strain evidence="6">TMPK1</strain>
    </source>
</reference>
<keyword evidence="1" id="KW-0805">Transcription regulation</keyword>
<dbReference type="Gene3D" id="1.10.10.60">
    <property type="entry name" value="Homeodomain-like"/>
    <property type="match status" value="1"/>
</dbReference>
<evidence type="ECO:0000256" key="2">
    <source>
        <dbReference type="ARBA" id="ARBA00023125"/>
    </source>
</evidence>
<evidence type="ECO:0000256" key="3">
    <source>
        <dbReference type="ARBA" id="ARBA00023163"/>
    </source>
</evidence>
<dbReference type="Proteomes" id="UP000681075">
    <property type="component" value="Unassembled WGS sequence"/>
</dbReference>
<dbReference type="GO" id="GO:0003677">
    <property type="term" value="F:DNA binding"/>
    <property type="evidence" value="ECO:0007669"/>
    <property type="project" value="UniProtKB-UniRule"/>
</dbReference>
<accession>A0A8S8XAF6</accession>